<organism evidence="2">
    <name type="scientific">Anopheles sinensis</name>
    <name type="common">Mosquito</name>
    <dbReference type="NCBI Taxonomy" id="74873"/>
    <lineage>
        <taxon>Eukaryota</taxon>
        <taxon>Metazoa</taxon>
        <taxon>Ecdysozoa</taxon>
        <taxon>Arthropoda</taxon>
        <taxon>Hexapoda</taxon>
        <taxon>Insecta</taxon>
        <taxon>Pterygota</taxon>
        <taxon>Neoptera</taxon>
        <taxon>Endopterygota</taxon>
        <taxon>Diptera</taxon>
        <taxon>Nematocera</taxon>
        <taxon>Culicoidea</taxon>
        <taxon>Culicidae</taxon>
        <taxon>Anophelinae</taxon>
        <taxon>Anopheles</taxon>
    </lineage>
</organism>
<dbReference type="EMBL" id="KE525251">
    <property type="protein sequence ID" value="KFB43397.1"/>
    <property type="molecule type" value="Genomic_DNA"/>
</dbReference>
<protein>
    <submittedName>
        <fullName evidence="2 3">Membrane protein</fullName>
    </submittedName>
</protein>
<dbReference type="AlphaFoldDB" id="A0A084VZK3"/>
<gene>
    <name evidence="2" type="ORF">ZHAS_00011193</name>
</gene>
<dbReference type="EnsemblMetazoa" id="ASIC011193-RA">
    <property type="protein sequence ID" value="ASIC011193-PA"/>
    <property type="gene ID" value="ASIC011193"/>
</dbReference>
<evidence type="ECO:0000313" key="4">
    <source>
        <dbReference type="Proteomes" id="UP000030765"/>
    </source>
</evidence>
<name>A0A084VZK3_ANOSI</name>
<evidence type="ECO:0000313" key="3">
    <source>
        <dbReference type="EnsemblMetazoa" id="ASIC011193-PA"/>
    </source>
</evidence>
<reference evidence="3" key="2">
    <citation type="submission" date="2020-05" db="UniProtKB">
        <authorList>
            <consortium name="EnsemblMetazoa"/>
        </authorList>
    </citation>
    <scope>IDENTIFICATION</scope>
</reference>
<feature type="compositionally biased region" description="Basic and acidic residues" evidence="1">
    <location>
        <begin position="36"/>
        <end position="57"/>
    </location>
</feature>
<feature type="region of interest" description="Disordered" evidence="1">
    <location>
        <begin position="31"/>
        <end position="57"/>
    </location>
</feature>
<keyword evidence="4" id="KW-1185">Reference proteome</keyword>
<evidence type="ECO:0000256" key="1">
    <source>
        <dbReference type="SAM" id="MobiDB-lite"/>
    </source>
</evidence>
<accession>A0A084VZK3</accession>
<reference evidence="2 4" key="1">
    <citation type="journal article" date="2014" name="BMC Genomics">
        <title>Genome sequence of Anopheles sinensis provides insight into genetics basis of mosquito competence for malaria parasites.</title>
        <authorList>
            <person name="Zhou D."/>
            <person name="Zhang D."/>
            <person name="Ding G."/>
            <person name="Shi L."/>
            <person name="Hou Q."/>
            <person name="Ye Y."/>
            <person name="Xu Y."/>
            <person name="Zhou H."/>
            <person name="Xiong C."/>
            <person name="Li S."/>
            <person name="Yu J."/>
            <person name="Hong S."/>
            <person name="Yu X."/>
            <person name="Zou P."/>
            <person name="Chen C."/>
            <person name="Chang X."/>
            <person name="Wang W."/>
            <person name="Lv Y."/>
            <person name="Sun Y."/>
            <person name="Ma L."/>
            <person name="Shen B."/>
            <person name="Zhu C."/>
        </authorList>
    </citation>
    <scope>NUCLEOTIDE SEQUENCE [LARGE SCALE GENOMIC DNA]</scope>
</reference>
<dbReference type="EMBL" id="ATLV01018852">
    <property type="status" value="NOT_ANNOTATED_CDS"/>
    <property type="molecule type" value="Genomic_DNA"/>
</dbReference>
<sequence length="72" mass="8170">MSGGAEVCSSVAVIIFCIFETTKDFNASALRRRRSNASDEPPRQEEPRKQPESHRFEGTCRKRLMVSLKVLD</sequence>
<dbReference type="Proteomes" id="UP000030765">
    <property type="component" value="Unassembled WGS sequence"/>
</dbReference>
<dbReference type="VEuPathDB" id="VectorBase:ASIC011193"/>
<evidence type="ECO:0000313" key="2">
    <source>
        <dbReference type="EMBL" id="KFB43397.1"/>
    </source>
</evidence>
<proteinExistence type="predicted"/>